<accession>A0A4Y3R604</accession>
<protein>
    <submittedName>
        <fullName evidence="2">Uncharacterized protein</fullName>
    </submittedName>
</protein>
<keyword evidence="1" id="KW-0812">Transmembrane</keyword>
<reference evidence="2 3" key="1">
    <citation type="submission" date="2019-06" db="EMBL/GenBank/DDBJ databases">
        <title>Whole genome shotgun sequence of Streptomyces cacaoi subsp. cacaoi NBRC 12748.</title>
        <authorList>
            <person name="Hosoyama A."/>
            <person name="Uohara A."/>
            <person name="Ohji S."/>
            <person name="Ichikawa N."/>
        </authorList>
    </citation>
    <scope>NUCLEOTIDE SEQUENCE [LARGE SCALE GENOMIC DNA]</scope>
    <source>
        <strain evidence="2 3">NBRC 12748</strain>
    </source>
</reference>
<keyword evidence="1" id="KW-0472">Membrane</keyword>
<feature type="transmembrane region" description="Helical" evidence="1">
    <location>
        <begin position="36"/>
        <end position="58"/>
    </location>
</feature>
<dbReference type="RefSeq" id="WP_030889308.1">
    <property type="nucleotide sequence ID" value="NZ_BJMM01000042.1"/>
</dbReference>
<dbReference type="AlphaFoldDB" id="A0A4Y3R604"/>
<dbReference type="EMBL" id="BJMM01000042">
    <property type="protein sequence ID" value="GEB53085.1"/>
    <property type="molecule type" value="Genomic_DNA"/>
</dbReference>
<name>A0A4Y3R604_STRCI</name>
<evidence type="ECO:0000313" key="2">
    <source>
        <dbReference type="EMBL" id="GEB53085.1"/>
    </source>
</evidence>
<gene>
    <name evidence="2" type="ORF">SCA03_56360</name>
</gene>
<evidence type="ECO:0000313" key="3">
    <source>
        <dbReference type="Proteomes" id="UP000319210"/>
    </source>
</evidence>
<dbReference type="OrthoDB" id="4351019at2"/>
<keyword evidence="1" id="KW-1133">Transmembrane helix</keyword>
<keyword evidence="3" id="KW-1185">Reference proteome</keyword>
<proteinExistence type="predicted"/>
<dbReference type="Proteomes" id="UP000319210">
    <property type="component" value="Unassembled WGS sequence"/>
</dbReference>
<organism evidence="2 3">
    <name type="scientific">Streptomyces cacaoi</name>
    <dbReference type="NCBI Taxonomy" id="1898"/>
    <lineage>
        <taxon>Bacteria</taxon>
        <taxon>Bacillati</taxon>
        <taxon>Actinomycetota</taxon>
        <taxon>Actinomycetes</taxon>
        <taxon>Kitasatosporales</taxon>
        <taxon>Streptomycetaceae</taxon>
        <taxon>Streptomyces</taxon>
    </lineage>
</organism>
<sequence>MTCDRLVCANCAGPVSEGRCAVCRAHRERLHRASPLAGLSPTALIGLLLTLVAVALVAQRFATL</sequence>
<evidence type="ECO:0000256" key="1">
    <source>
        <dbReference type="SAM" id="Phobius"/>
    </source>
</evidence>
<comment type="caution">
    <text evidence="2">The sequence shown here is derived from an EMBL/GenBank/DDBJ whole genome shotgun (WGS) entry which is preliminary data.</text>
</comment>